<dbReference type="STRING" id="1945662.B0A89_04290"/>
<keyword evidence="3" id="KW-1185">Reference proteome</keyword>
<dbReference type="AlphaFoldDB" id="A0A1W6CVT6"/>
<dbReference type="Pfam" id="PF13471">
    <property type="entry name" value="Transglut_core3"/>
    <property type="match status" value="1"/>
</dbReference>
<dbReference type="RefSeq" id="WP_085377074.1">
    <property type="nucleotide sequence ID" value="NZ_CP020612.1"/>
</dbReference>
<evidence type="ECO:0000259" key="1">
    <source>
        <dbReference type="Pfam" id="PF13471"/>
    </source>
</evidence>
<dbReference type="Proteomes" id="UP000193017">
    <property type="component" value="Chromosome"/>
</dbReference>
<dbReference type="KEGG" id="pcon:B0A89_04290"/>
<evidence type="ECO:0000313" key="3">
    <source>
        <dbReference type="Proteomes" id="UP000193017"/>
    </source>
</evidence>
<evidence type="ECO:0000313" key="2">
    <source>
        <dbReference type="EMBL" id="ARJ68964.1"/>
    </source>
</evidence>
<organism evidence="2 3">
    <name type="scientific">Paracoccus contaminans</name>
    <dbReference type="NCBI Taxonomy" id="1945662"/>
    <lineage>
        <taxon>Bacteria</taxon>
        <taxon>Pseudomonadati</taxon>
        <taxon>Pseudomonadota</taxon>
        <taxon>Alphaproteobacteria</taxon>
        <taxon>Rhodobacterales</taxon>
        <taxon>Paracoccaceae</taxon>
        <taxon>Paracoccus</taxon>
    </lineage>
</organism>
<reference evidence="2 3" key="1">
    <citation type="submission" date="2017-03" db="EMBL/GenBank/DDBJ databases">
        <title>Genome sequence of Paracoccus contaminans isolated from a water microcosm.</title>
        <authorList>
            <person name="Aurass P."/>
            <person name="Karste S."/>
            <person name="Trost E."/>
            <person name="Glaeser S.P."/>
            <person name="Kaempfer P."/>
            <person name="Flieger A."/>
        </authorList>
    </citation>
    <scope>NUCLEOTIDE SEQUENCE [LARGE SCALE GENOMIC DNA]</scope>
    <source>
        <strain evidence="3">RKI 16-01929T\LMG 29738T\CCM 8701T\CIP 111112T</strain>
    </source>
</reference>
<dbReference type="EMBL" id="CP020612">
    <property type="protein sequence ID" value="ARJ68964.1"/>
    <property type="molecule type" value="Genomic_DNA"/>
</dbReference>
<protein>
    <recommendedName>
        <fullName evidence="1">Microcin J25-processing protein McjB C-terminal domain-containing protein</fullName>
    </recommendedName>
</protein>
<feature type="domain" description="Microcin J25-processing protein McjB C-terminal" evidence="1">
    <location>
        <begin position="26"/>
        <end position="139"/>
    </location>
</feature>
<sequence length="152" mass="16254">MPALARLRRLSGRDAVLLGEALAAILRVRVYLLRRRHHALRRMIEGVPVPHGRAVPNSELAAVAWSVRNAARLVPGATCLTQASAGQLLLAQRGYATTVRLSVPVRAGAGKGLAPHAWLMAGDTIVLGGTPAEYAGHRPLHDFDMPGIEAWP</sequence>
<dbReference type="InterPro" id="IPR053521">
    <property type="entry name" value="McjB-like"/>
</dbReference>
<gene>
    <name evidence="2" type="ORF">B0A89_04290</name>
</gene>
<dbReference type="InterPro" id="IPR032708">
    <property type="entry name" value="McjB_C"/>
</dbReference>
<accession>A0A1W6CVT6</accession>
<dbReference type="OrthoDB" id="7569774at2"/>
<dbReference type="NCBIfam" id="NF033537">
    <property type="entry name" value="lasso_biosyn_B2"/>
    <property type="match status" value="1"/>
</dbReference>
<proteinExistence type="predicted"/>
<name>A0A1W6CVT6_9RHOB</name>